<dbReference type="GO" id="GO:0006508">
    <property type="term" value="P:proteolysis"/>
    <property type="evidence" value="ECO:0007669"/>
    <property type="project" value="UniProtKB-KW"/>
</dbReference>
<dbReference type="OMA" id="ICMADQI"/>
<keyword evidence="8" id="KW-1185">Reference proteome</keyword>
<protein>
    <recommendedName>
        <fullName evidence="5">Ubiquitin-like protease family profile domain-containing protein</fullName>
    </recommendedName>
</protein>
<feature type="domain" description="Ubiquitin-like protease family profile" evidence="5">
    <location>
        <begin position="14"/>
        <end position="178"/>
    </location>
</feature>
<name>R7VBF7_CAPTE</name>
<dbReference type="OrthoDB" id="5065855at2759"/>
<dbReference type="EMBL" id="AMQN01004424">
    <property type="status" value="NOT_ANNOTATED_CDS"/>
    <property type="molecule type" value="Genomic_DNA"/>
</dbReference>
<dbReference type="InterPro" id="IPR044613">
    <property type="entry name" value="Nep1/2-like"/>
</dbReference>
<dbReference type="EMBL" id="KB293500">
    <property type="protein sequence ID" value="ELU15887.1"/>
    <property type="molecule type" value="Genomic_DNA"/>
</dbReference>
<dbReference type="STRING" id="283909.R7VBF7"/>
<dbReference type="PROSITE" id="PS50600">
    <property type="entry name" value="ULP_PROTEASE"/>
    <property type="match status" value="1"/>
</dbReference>
<reference evidence="6 8" key="2">
    <citation type="journal article" date="2013" name="Nature">
        <title>Insights into bilaterian evolution from three spiralian genomes.</title>
        <authorList>
            <person name="Simakov O."/>
            <person name="Marletaz F."/>
            <person name="Cho S.J."/>
            <person name="Edsinger-Gonzales E."/>
            <person name="Havlak P."/>
            <person name="Hellsten U."/>
            <person name="Kuo D.H."/>
            <person name="Larsson T."/>
            <person name="Lv J."/>
            <person name="Arendt D."/>
            <person name="Savage R."/>
            <person name="Osoegawa K."/>
            <person name="de Jong P."/>
            <person name="Grimwood J."/>
            <person name="Chapman J.A."/>
            <person name="Shapiro H."/>
            <person name="Aerts A."/>
            <person name="Otillar R.P."/>
            <person name="Terry A.Y."/>
            <person name="Boore J.L."/>
            <person name="Grigoriev I.V."/>
            <person name="Lindberg D.R."/>
            <person name="Seaver E.C."/>
            <person name="Weisblat D.A."/>
            <person name="Putnam N.H."/>
            <person name="Rokhsar D.S."/>
        </authorList>
    </citation>
    <scope>NUCLEOTIDE SEQUENCE</scope>
    <source>
        <strain evidence="6 8">I ESC-2004</strain>
    </source>
</reference>
<reference evidence="7" key="3">
    <citation type="submission" date="2015-06" db="UniProtKB">
        <authorList>
            <consortium name="EnsemblMetazoa"/>
        </authorList>
    </citation>
    <scope>IDENTIFICATION</scope>
</reference>
<evidence type="ECO:0000256" key="3">
    <source>
        <dbReference type="ARBA" id="ARBA00022801"/>
    </source>
</evidence>
<evidence type="ECO:0000256" key="4">
    <source>
        <dbReference type="ARBA" id="ARBA00022807"/>
    </source>
</evidence>
<accession>R7VBF7</accession>
<dbReference type="PANTHER" id="PTHR46468">
    <property type="entry name" value="SENTRIN-SPECIFIC PROTEASE 8"/>
    <property type="match status" value="1"/>
</dbReference>
<dbReference type="SUPFAM" id="SSF54001">
    <property type="entry name" value="Cysteine proteinases"/>
    <property type="match status" value="1"/>
</dbReference>
<dbReference type="GO" id="GO:0019784">
    <property type="term" value="F:deNEDDylase activity"/>
    <property type="evidence" value="ECO:0007669"/>
    <property type="project" value="InterPro"/>
</dbReference>
<dbReference type="Pfam" id="PF02902">
    <property type="entry name" value="Peptidase_C48"/>
    <property type="match status" value="1"/>
</dbReference>
<evidence type="ECO:0000313" key="8">
    <source>
        <dbReference type="Proteomes" id="UP000014760"/>
    </source>
</evidence>
<keyword evidence="4" id="KW-0788">Thiol protease</keyword>
<evidence type="ECO:0000313" key="7">
    <source>
        <dbReference type="EnsemblMetazoa" id="CapteP108145"/>
    </source>
</evidence>
<evidence type="ECO:0000259" key="5">
    <source>
        <dbReference type="PROSITE" id="PS50600"/>
    </source>
</evidence>
<evidence type="ECO:0000256" key="1">
    <source>
        <dbReference type="ARBA" id="ARBA00005234"/>
    </source>
</evidence>
<sequence>MASEGKVILSFHDSLLRESDVKTLDSGQWLNDQIIGFAFQYFENEVFSEYSNQVAFLSPEVTQMIKFISSQEASMLLSALELSSKQLIFFAVNDSDSATASGGSHWSTVCFNRTLQRFEHYDSLGGNNNYAAKTIVSKIAPVVQCELELLSVILCNQFRFIYSGCDCGVYVITLVELISNKILKSKKCDVMDSTEIVKTKRKEFKDTIFQLAKKS</sequence>
<comment type="similarity">
    <text evidence="1">Belongs to the peptidase C48 family.</text>
</comment>
<dbReference type="PANTHER" id="PTHR46468:SF1">
    <property type="entry name" value="SENTRIN-SPECIFIC PROTEASE 8"/>
    <property type="match status" value="1"/>
</dbReference>
<dbReference type="InterPro" id="IPR003653">
    <property type="entry name" value="Peptidase_C48_C"/>
</dbReference>
<dbReference type="FunCoup" id="R7VBF7">
    <property type="interactions" value="466"/>
</dbReference>
<dbReference type="Proteomes" id="UP000014760">
    <property type="component" value="Unassembled WGS sequence"/>
</dbReference>
<proteinExistence type="inferred from homology"/>
<organism evidence="6">
    <name type="scientific">Capitella teleta</name>
    <name type="common">Polychaete worm</name>
    <dbReference type="NCBI Taxonomy" id="283909"/>
    <lineage>
        <taxon>Eukaryota</taxon>
        <taxon>Metazoa</taxon>
        <taxon>Spiralia</taxon>
        <taxon>Lophotrochozoa</taxon>
        <taxon>Annelida</taxon>
        <taxon>Polychaeta</taxon>
        <taxon>Sedentaria</taxon>
        <taxon>Scolecida</taxon>
        <taxon>Capitellidae</taxon>
        <taxon>Capitella</taxon>
    </lineage>
</organism>
<evidence type="ECO:0000256" key="2">
    <source>
        <dbReference type="ARBA" id="ARBA00022670"/>
    </source>
</evidence>
<dbReference type="GO" id="GO:0008234">
    <property type="term" value="F:cysteine-type peptidase activity"/>
    <property type="evidence" value="ECO:0007669"/>
    <property type="project" value="UniProtKB-KW"/>
</dbReference>
<keyword evidence="2" id="KW-0645">Protease</keyword>
<dbReference type="GO" id="GO:0000338">
    <property type="term" value="P:protein deneddylation"/>
    <property type="evidence" value="ECO:0007669"/>
    <property type="project" value="TreeGrafter"/>
</dbReference>
<dbReference type="HOGENOM" id="CLU_043678_3_1_1"/>
<dbReference type="AlphaFoldDB" id="R7VBF7"/>
<keyword evidence="3" id="KW-0378">Hydrolase</keyword>
<gene>
    <name evidence="6" type="ORF">CAPTEDRAFT_108145</name>
</gene>
<dbReference type="InterPro" id="IPR038765">
    <property type="entry name" value="Papain-like_cys_pep_sf"/>
</dbReference>
<evidence type="ECO:0000313" key="6">
    <source>
        <dbReference type="EMBL" id="ELU15887.1"/>
    </source>
</evidence>
<dbReference type="EnsemblMetazoa" id="CapteT108145">
    <property type="protein sequence ID" value="CapteP108145"/>
    <property type="gene ID" value="CapteG108145"/>
</dbReference>
<dbReference type="Gene3D" id="3.40.395.10">
    <property type="entry name" value="Adenoviral Proteinase, Chain A"/>
    <property type="match status" value="1"/>
</dbReference>
<reference evidence="8" key="1">
    <citation type="submission" date="2012-12" db="EMBL/GenBank/DDBJ databases">
        <authorList>
            <person name="Hellsten U."/>
            <person name="Grimwood J."/>
            <person name="Chapman J.A."/>
            <person name="Shapiro H."/>
            <person name="Aerts A."/>
            <person name="Otillar R.P."/>
            <person name="Terry A.Y."/>
            <person name="Boore J.L."/>
            <person name="Simakov O."/>
            <person name="Marletaz F."/>
            <person name="Cho S.-J."/>
            <person name="Edsinger-Gonzales E."/>
            <person name="Havlak P."/>
            <person name="Kuo D.-H."/>
            <person name="Larsson T."/>
            <person name="Lv J."/>
            <person name="Arendt D."/>
            <person name="Savage R."/>
            <person name="Osoegawa K."/>
            <person name="de Jong P."/>
            <person name="Lindberg D.R."/>
            <person name="Seaver E.C."/>
            <person name="Weisblat D.A."/>
            <person name="Putnam N.H."/>
            <person name="Grigoriev I.V."/>
            <person name="Rokhsar D.S."/>
        </authorList>
    </citation>
    <scope>NUCLEOTIDE SEQUENCE</scope>
    <source>
        <strain evidence="8">I ESC-2004</strain>
    </source>
</reference>